<dbReference type="InterPro" id="IPR001845">
    <property type="entry name" value="HTH_ArsR_DNA-bd_dom"/>
</dbReference>
<dbReference type="InterPro" id="IPR036390">
    <property type="entry name" value="WH_DNA-bd_sf"/>
</dbReference>
<gene>
    <name evidence="5" type="ORF">SAMN05216268_12388</name>
</gene>
<dbReference type="SMART" id="SM00418">
    <property type="entry name" value="HTH_ARSR"/>
    <property type="match status" value="1"/>
</dbReference>
<comment type="caution">
    <text evidence="5">The sequence shown here is derived from an EMBL/GenBank/DDBJ whole genome shotgun (WGS) entry which is preliminary data.</text>
</comment>
<name>A0A9X8QZ96_9ACTN</name>
<dbReference type="Pfam" id="PF12840">
    <property type="entry name" value="HTH_20"/>
    <property type="match status" value="1"/>
</dbReference>
<dbReference type="PROSITE" id="PS50987">
    <property type="entry name" value="HTH_ARSR_2"/>
    <property type="match status" value="1"/>
</dbReference>
<sequence length="126" mass="13019">MPDREGHPALTEIELGKVLSALADPLRRRVVRELAGGPDGEARTCSSFALPIGKATVTHHFRTLREAGLIRQVDRGNSRMATLRRADIEDRFPGLLSLLVAEGAEEAGGAGGVGDAGGAGGVGPAV</sequence>
<evidence type="ECO:0000256" key="1">
    <source>
        <dbReference type="ARBA" id="ARBA00023015"/>
    </source>
</evidence>
<dbReference type="Gene3D" id="1.10.10.10">
    <property type="entry name" value="Winged helix-like DNA-binding domain superfamily/Winged helix DNA-binding domain"/>
    <property type="match status" value="1"/>
</dbReference>
<protein>
    <submittedName>
        <fullName evidence="5">DNA-binding transcriptional regulator, ArsR family</fullName>
    </submittedName>
</protein>
<evidence type="ECO:0000313" key="6">
    <source>
        <dbReference type="Proteomes" id="UP000184388"/>
    </source>
</evidence>
<keyword evidence="2 5" id="KW-0238">DNA-binding</keyword>
<accession>A0A9X8QZ96</accession>
<dbReference type="InterPro" id="IPR011991">
    <property type="entry name" value="ArsR-like_HTH"/>
</dbReference>
<dbReference type="AlphaFoldDB" id="A0A9X8QZ96"/>
<dbReference type="PANTHER" id="PTHR33154:SF12">
    <property type="entry name" value="TRANSCRIPTIONAL REGULATORY PROTEIN"/>
    <property type="match status" value="1"/>
</dbReference>
<evidence type="ECO:0000256" key="3">
    <source>
        <dbReference type="ARBA" id="ARBA00023163"/>
    </source>
</evidence>
<feature type="domain" description="HTH arsR-type" evidence="4">
    <location>
        <begin position="7"/>
        <end position="103"/>
    </location>
</feature>
<dbReference type="PRINTS" id="PR00778">
    <property type="entry name" value="HTHARSR"/>
</dbReference>
<keyword evidence="3" id="KW-0804">Transcription</keyword>
<organism evidence="5 6">
    <name type="scientific">Streptomyces yunnanensis</name>
    <dbReference type="NCBI Taxonomy" id="156453"/>
    <lineage>
        <taxon>Bacteria</taxon>
        <taxon>Bacillati</taxon>
        <taxon>Actinomycetota</taxon>
        <taxon>Actinomycetes</taxon>
        <taxon>Kitasatosporales</taxon>
        <taxon>Streptomycetaceae</taxon>
        <taxon>Streptomyces</taxon>
    </lineage>
</organism>
<proteinExistence type="predicted"/>
<dbReference type="EMBL" id="FRBK01000023">
    <property type="protein sequence ID" value="SHN19775.1"/>
    <property type="molecule type" value="Genomic_DNA"/>
</dbReference>
<dbReference type="SUPFAM" id="SSF46785">
    <property type="entry name" value="Winged helix' DNA-binding domain"/>
    <property type="match status" value="1"/>
</dbReference>
<keyword evidence="1" id="KW-0805">Transcription regulation</keyword>
<dbReference type="CDD" id="cd00090">
    <property type="entry name" value="HTH_ARSR"/>
    <property type="match status" value="1"/>
</dbReference>
<dbReference type="RefSeq" id="WP_073448690.1">
    <property type="nucleotide sequence ID" value="NZ_FRBK01000023.1"/>
</dbReference>
<dbReference type="GO" id="GO:0003677">
    <property type="term" value="F:DNA binding"/>
    <property type="evidence" value="ECO:0007669"/>
    <property type="project" value="UniProtKB-KW"/>
</dbReference>
<reference evidence="6" key="1">
    <citation type="submission" date="2016-11" db="EMBL/GenBank/DDBJ databases">
        <authorList>
            <person name="Jaros S."/>
            <person name="Januszkiewicz K."/>
            <person name="Wedrychowicz H."/>
        </authorList>
    </citation>
    <scope>NUCLEOTIDE SEQUENCE [LARGE SCALE GENOMIC DNA]</scope>
    <source>
        <strain evidence="6">CGMCC 4.3555</strain>
    </source>
</reference>
<dbReference type="Proteomes" id="UP000184388">
    <property type="component" value="Unassembled WGS sequence"/>
</dbReference>
<evidence type="ECO:0000259" key="4">
    <source>
        <dbReference type="PROSITE" id="PS50987"/>
    </source>
</evidence>
<dbReference type="GO" id="GO:0003700">
    <property type="term" value="F:DNA-binding transcription factor activity"/>
    <property type="evidence" value="ECO:0007669"/>
    <property type="project" value="InterPro"/>
</dbReference>
<dbReference type="PANTHER" id="PTHR33154">
    <property type="entry name" value="TRANSCRIPTIONAL REGULATOR, ARSR FAMILY"/>
    <property type="match status" value="1"/>
</dbReference>
<dbReference type="InterPro" id="IPR051081">
    <property type="entry name" value="HTH_MetalResp_TranReg"/>
</dbReference>
<evidence type="ECO:0000313" key="5">
    <source>
        <dbReference type="EMBL" id="SHN19775.1"/>
    </source>
</evidence>
<dbReference type="InterPro" id="IPR036388">
    <property type="entry name" value="WH-like_DNA-bd_sf"/>
</dbReference>
<evidence type="ECO:0000256" key="2">
    <source>
        <dbReference type="ARBA" id="ARBA00023125"/>
    </source>
</evidence>